<reference evidence="1" key="1">
    <citation type="submission" date="2014-11" db="EMBL/GenBank/DDBJ databases">
        <authorList>
            <person name="Amaro Gonzalez C."/>
        </authorList>
    </citation>
    <scope>NUCLEOTIDE SEQUENCE</scope>
</reference>
<dbReference type="EMBL" id="GBXM01024210">
    <property type="protein sequence ID" value="JAH84367.1"/>
    <property type="molecule type" value="Transcribed_RNA"/>
</dbReference>
<name>A0A0E9W1Z1_ANGAN</name>
<evidence type="ECO:0000313" key="1">
    <source>
        <dbReference type="EMBL" id="JAH84367.1"/>
    </source>
</evidence>
<sequence length="23" mass="2504">MVAYQVLGMQLQVKLLQVVSQGA</sequence>
<organism evidence="1">
    <name type="scientific">Anguilla anguilla</name>
    <name type="common">European freshwater eel</name>
    <name type="synonym">Muraena anguilla</name>
    <dbReference type="NCBI Taxonomy" id="7936"/>
    <lineage>
        <taxon>Eukaryota</taxon>
        <taxon>Metazoa</taxon>
        <taxon>Chordata</taxon>
        <taxon>Craniata</taxon>
        <taxon>Vertebrata</taxon>
        <taxon>Euteleostomi</taxon>
        <taxon>Actinopterygii</taxon>
        <taxon>Neopterygii</taxon>
        <taxon>Teleostei</taxon>
        <taxon>Anguilliformes</taxon>
        <taxon>Anguillidae</taxon>
        <taxon>Anguilla</taxon>
    </lineage>
</organism>
<protein>
    <submittedName>
        <fullName evidence="1">Uncharacterized protein</fullName>
    </submittedName>
</protein>
<dbReference type="AlphaFoldDB" id="A0A0E9W1Z1"/>
<reference evidence="1" key="2">
    <citation type="journal article" date="2015" name="Fish Shellfish Immunol.">
        <title>Early steps in the European eel (Anguilla anguilla)-Vibrio vulnificus interaction in the gills: Role of the RtxA13 toxin.</title>
        <authorList>
            <person name="Callol A."/>
            <person name="Pajuelo D."/>
            <person name="Ebbesson L."/>
            <person name="Teles M."/>
            <person name="MacKenzie S."/>
            <person name="Amaro C."/>
        </authorList>
    </citation>
    <scope>NUCLEOTIDE SEQUENCE</scope>
</reference>
<proteinExistence type="predicted"/>
<accession>A0A0E9W1Z1</accession>